<dbReference type="PROSITE" id="PS51257">
    <property type="entry name" value="PROKAR_LIPOPROTEIN"/>
    <property type="match status" value="1"/>
</dbReference>
<dbReference type="InterPro" id="IPR013783">
    <property type="entry name" value="Ig-like_fold"/>
</dbReference>
<evidence type="ECO:0000256" key="1">
    <source>
        <dbReference type="ARBA" id="ARBA00007401"/>
    </source>
</evidence>
<dbReference type="InterPro" id="IPR006102">
    <property type="entry name" value="Ig-like_GH2"/>
</dbReference>
<evidence type="ECO:0000256" key="3">
    <source>
        <dbReference type="ARBA" id="ARBA00023295"/>
    </source>
</evidence>
<dbReference type="AlphaFoldDB" id="A0A419W4E7"/>
<dbReference type="InterPro" id="IPR017853">
    <property type="entry name" value="GH"/>
</dbReference>
<keyword evidence="5" id="KW-0732">Signal</keyword>
<dbReference type="Gene3D" id="3.20.20.80">
    <property type="entry name" value="Glycosidases"/>
    <property type="match status" value="1"/>
</dbReference>
<dbReference type="InterPro" id="IPR043534">
    <property type="entry name" value="EBDG/EBM"/>
</dbReference>
<dbReference type="GO" id="GO:0004553">
    <property type="term" value="F:hydrolase activity, hydrolyzing O-glycosyl compounds"/>
    <property type="evidence" value="ECO:0007669"/>
    <property type="project" value="InterPro"/>
</dbReference>
<evidence type="ECO:0000259" key="6">
    <source>
        <dbReference type="Pfam" id="PF00703"/>
    </source>
</evidence>
<feature type="compositionally biased region" description="Basic and acidic residues" evidence="4">
    <location>
        <begin position="201"/>
        <end position="219"/>
    </location>
</feature>
<feature type="chain" id="PRO_5019028706" evidence="5">
    <location>
        <begin position="25"/>
        <end position="907"/>
    </location>
</feature>
<feature type="domain" description="Glycoside hydrolase family 2 immunoglobulin-like beta-sandwich" evidence="6">
    <location>
        <begin position="278"/>
        <end position="374"/>
    </location>
</feature>
<evidence type="ECO:0000256" key="5">
    <source>
        <dbReference type="SAM" id="SignalP"/>
    </source>
</evidence>
<dbReference type="InterPro" id="IPR008979">
    <property type="entry name" value="Galactose-bd-like_sf"/>
</dbReference>
<gene>
    <name evidence="9" type="ORF">BC643_0670</name>
</gene>
<evidence type="ECO:0000259" key="7">
    <source>
        <dbReference type="Pfam" id="PF18368"/>
    </source>
</evidence>
<dbReference type="PANTHER" id="PTHR43536">
    <property type="entry name" value="MANNOSYLGLYCOPROTEIN ENDO-BETA-MANNOSIDASE"/>
    <property type="match status" value="1"/>
</dbReference>
<feature type="signal peptide" evidence="5">
    <location>
        <begin position="1"/>
        <end position="24"/>
    </location>
</feature>
<dbReference type="OrthoDB" id="9801077at2"/>
<name>A0A419W4E7_9BACT</name>
<evidence type="ECO:0000313" key="9">
    <source>
        <dbReference type="EMBL" id="RKD90333.1"/>
    </source>
</evidence>
<dbReference type="Pfam" id="PF22666">
    <property type="entry name" value="Glyco_hydro_2_N2"/>
    <property type="match status" value="1"/>
</dbReference>
<dbReference type="RefSeq" id="WP_120271745.1">
    <property type="nucleotide sequence ID" value="NZ_RAPN01000001.1"/>
</dbReference>
<accession>A0A419W4E7</accession>
<keyword evidence="3" id="KW-0326">Glycosidase</keyword>
<dbReference type="SUPFAM" id="SSF49303">
    <property type="entry name" value="beta-Galactosidase/glucuronidase domain"/>
    <property type="match status" value="3"/>
</dbReference>
<dbReference type="PANTHER" id="PTHR43536:SF1">
    <property type="entry name" value="MANNOSYLGLYCOPROTEIN ENDO-BETA-MANNOSIDASE"/>
    <property type="match status" value="1"/>
</dbReference>
<feature type="domain" description="Beta-mannosidase-like galactose-binding" evidence="8">
    <location>
        <begin position="70"/>
        <end position="248"/>
    </location>
</feature>
<evidence type="ECO:0000259" key="8">
    <source>
        <dbReference type="Pfam" id="PF22666"/>
    </source>
</evidence>
<dbReference type="InterPro" id="IPR036156">
    <property type="entry name" value="Beta-gal/glucu_dom_sf"/>
</dbReference>
<feature type="region of interest" description="Disordered" evidence="4">
    <location>
        <begin position="196"/>
        <end position="219"/>
    </location>
</feature>
<evidence type="ECO:0000256" key="4">
    <source>
        <dbReference type="SAM" id="MobiDB-lite"/>
    </source>
</evidence>
<dbReference type="SUPFAM" id="SSF51445">
    <property type="entry name" value="(Trans)glycosidases"/>
    <property type="match status" value="1"/>
</dbReference>
<sequence length="907" mass="103640">MIKLKRNKLIYYLCIVLLIGTACNQNGKKSEQKQIILSSHPEEGEPYSWLMKRAGEVNASGADISSSGFNTDGWMPAVIPGTALTSLVNDGKFPDPYFGQNNMRVNKIIPDIADVGRDFYHFWYRTSFTIPESMDGKRIWMQFDGINYIAHIYLNGQALGDMKGMFLQKKFDITELAKVGQENVLAVSVEPVEYPGTTQSKSKEHVAANENRNGGDGEIGKNVTMLMTAGWDFTFHDGIRDRNTGIWRDVKVFGSGDVQLENPFVKSELPIPELCPARETVSFQLVNSSHKETEAVIEAHIEDTSIHITKKIKLNPGEKREIILSPDEYAELVIDDPQLWWPVNKGEQHLYTLNLKVKVDGKISDELSQRFGIRDIRSDRNTPDGSRIFYVNGKRLFIHGSNWIPEAMLKTSKDRMYAELRYTRQAGINLLRLWGGGISESDYFFDLCDELGILVWHEFWMTGDTKPPVDTTLYYNNVRSTIKRIRNHPSLAYYVSSNEQDNIIDIEPILTHLDGTRGYQVQSECCGVHDGSPYKYENPMQYYDNTASDRGSRIDGFCPEYGTACTPVIESLRKMMPKQDLWPINEETWDYLDGNGFHNMTTKYRTAIEQYGKPKNIEDYAEKGQLVGAVAYRSIWENWNYNKYEYGDRFASGVLFWYHNSPAPQVCSRMWDWYLEPTAALYFSQDALEPIHAQFDFIKNTVSVTNDLYEEYGNLQVRCRVINSDMTTVIEEGALFDLGEDAVKNDVLQLDLSDKPLTPVHFIKLEVYNNLDSLISDSFYWRSTDEYKGPWTVGGPLHGGFESFADLQPTKLTCTQQSRDENGRRYYTVTIQNNSDHLAFFNRLKVMDTTTDNLVNPAFYSDNYFSLLPGESKVVTIDFALNDLENGLSRVELEGFNTDPVVVTEDR</sequence>
<organism evidence="9 10">
    <name type="scientific">Mangrovibacterium diazotrophicum</name>
    <dbReference type="NCBI Taxonomy" id="1261403"/>
    <lineage>
        <taxon>Bacteria</taxon>
        <taxon>Pseudomonadati</taxon>
        <taxon>Bacteroidota</taxon>
        <taxon>Bacteroidia</taxon>
        <taxon>Marinilabiliales</taxon>
        <taxon>Prolixibacteraceae</taxon>
        <taxon>Mangrovibacterium</taxon>
    </lineage>
</organism>
<dbReference type="InterPro" id="IPR041351">
    <property type="entry name" value="Ig_GlcNase"/>
</dbReference>
<evidence type="ECO:0000256" key="2">
    <source>
        <dbReference type="ARBA" id="ARBA00022801"/>
    </source>
</evidence>
<protein>
    <submittedName>
        <fullName evidence="9">Glycosyl hydrolase family 2</fullName>
    </submittedName>
</protein>
<dbReference type="Pfam" id="PF00703">
    <property type="entry name" value="Glyco_hydro_2"/>
    <property type="match status" value="1"/>
</dbReference>
<dbReference type="Pfam" id="PF18368">
    <property type="entry name" value="Ig_GlcNase"/>
    <property type="match status" value="1"/>
</dbReference>
<reference evidence="9 10" key="1">
    <citation type="submission" date="2018-09" db="EMBL/GenBank/DDBJ databases">
        <title>Genomic Encyclopedia of Archaeal and Bacterial Type Strains, Phase II (KMG-II): from individual species to whole genera.</title>
        <authorList>
            <person name="Goeker M."/>
        </authorList>
    </citation>
    <scope>NUCLEOTIDE SEQUENCE [LARGE SCALE GENOMIC DNA]</scope>
    <source>
        <strain evidence="9 10">DSM 27148</strain>
    </source>
</reference>
<comment type="similarity">
    <text evidence="1">Belongs to the glycosyl hydrolase 2 family.</text>
</comment>
<dbReference type="SUPFAM" id="SSF49785">
    <property type="entry name" value="Galactose-binding domain-like"/>
    <property type="match status" value="1"/>
</dbReference>
<dbReference type="Proteomes" id="UP000283387">
    <property type="component" value="Unassembled WGS sequence"/>
</dbReference>
<dbReference type="InterPro" id="IPR054593">
    <property type="entry name" value="Beta-mannosidase-like_N2"/>
</dbReference>
<feature type="domain" description="Exo-beta-D-glucosaminidase Ig-fold" evidence="7">
    <location>
        <begin position="800"/>
        <end position="898"/>
    </location>
</feature>
<keyword evidence="2 9" id="KW-0378">Hydrolase</keyword>
<keyword evidence="10" id="KW-1185">Reference proteome</keyword>
<dbReference type="GO" id="GO:0005975">
    <property type="term" value="P:carbohydrate metabolic process"/>
    <property type="evidence" value="ECO:0007669"/>
    <property type="project" value="InterPro"/>
</dbReference>
<proteinExistence type="inferred from homology"/>
<evidence type="ECO:0000313" key="10">
    <source>
        <dbReference type="Proteomes" id="UP000283387"/>
    </source>
</evidence>
<comment type="caution">
    <text evidence="9">The sequence shown here is derived from an EMBL/GenBank/DDBJ whole genome shotgun (WGS) entry which is preliminary data.</text>
</comment>
<dbReference type="EMBL" id="RAPN01000001">
    <property type="protein sequence ID" value="RKD90333.1"/>
    <property type="molecule type" value="Genomic_DNA"/>
</dbReference>
<dbReference type="Gene3D" id="2.60.120.260">
    <property type="entry name" value="Galactose-binding domain-like"/>
    <property type="match status" value="1"/>
</dbReference>
<dbReference type="Gene3D" id="2.60.40.10">
    <property type="entry name" value="Immunoglobulins"/>
    <property type="match status" value="3"/>
</dbReference>